<dbReference type="InterPro" id="IPR012373">
    <property type="entry name" value="Ferrdict_sens_TM"/>
</dbReference>
<evidence type="ECO:0000313" key="5">
    <source>
        <dbReference type="Proteomes" id="UP000291334"/>
    </source>
</evidence>
<keyword evidence="5" id="KW-1185">Reference proteome</keyword>
<gene>
    <name evidence="4" type="ORF">DNK34_11975</name>
    <name evidence="3" type="ORF">DNK44_09250</name>
</gene>
<evidence type="ECO:0000313" key="3">
    <source>
        <dbReference type="EMBL" id="TBU94531.1"/>
    </source>
</evidence>
<proteinExistence type="predicted"/>
<dbReference type="PIRSF" id="PIRSF018266">
    <property type="entry name" value="FecR"/>
    <property type="match status" value="1"/>
</dbReference>
<dbReference type="InterPro" id="IPR032623">
    <property type="entry name" value="FecR_N"/>
</dbReference>
<evidence type="ECO:0000259" key="1">
    <source>
        <dbReference type="Pfam" id="PF04773"/>
    </source>
</evidence>
<accession>A0A4Q9R5Y0</accession>
<dbReference type="AlphaFoldDB" id="A0A4Q9R5Y0"/>
<organism evidence="3 6">
    <name type="scientific">Phytopseudomonas dryadis</name>
    <dbReference type="NCBI Taxonomy" id="2487520"/>
    <lineage>
        <taxon>Bacteria</taxon>
        <taxon>Pseudomonadati</taxon>
        <taxon>Pseudomonadota</taxon>
        <taxon>Gammaproteobacteria</taxon>
        <taxon>Pseudomonadales</taxon>
        <taxon>Pseudomonadaceae</taxon>
        <taxon>Phytopseudomonas</taxon>
    </lineage>
</organism>
<protein>
    <submittedName>
        <fullName evidence="3">Iron dicitrate transport regulator FecR</fullName>
    </submittedName>
</protein>
<dbReference type="EMBL" id="QJUM01000012">
    <property type="protein sequence ID" value="TBV06035.1"/>
    <property type="molecule type" value="Genomic_DNA"/>
</dbReference>
<evidence type="ECO:0000259" key="2">
    <source>
        <dbReference type="Pfam" id="PF16220"/>
    </source>
</evidence>
<evidence type="ECO:0000313" key="6">
    <source>
        <dbReference type="Proteomes" id="UP000293172"/>
    </source>
</evidence>
<dbReference type="Proteomes" id="UP000291334">
    <property type="component" value="Unassembled WGS sequence"/>
</dbReference>
<dbReference type="EMBL" id="QJUL01000010">
    <property type="protein sequence ID" value="TBU94531.1"/>
    <property type="molecule type" value="Genomic_DNA"/>
</dbReference>
<dbReference type="Proteomes" id="UP000293172">
    <property type="component" value="Unassembled WGS sequence"/>
</dbReference>
<feature type="domain" description="FecR N-terminal" evidence="2">
    <location>
        <begin position="7"/>
        <end position="44"/>
    </location>
</feature>
<dbReference type="PANTHER" id="PTHR30273">
    <property type="entry name" value="PERIPLASMIC SIGNAL SENSOR AND SIGMA FACTOR ACTIVATOR FECR-RELATED"/>
    <property type="match status" value="1"/>
</dbReference>
<dbReference type="InterPro" id="IPR006860">
    <property type="entry name" value="FecR"/>
</dbReference>
<feature type="domain" description="FecR protein" evidence="1">
    <location>
        <begin position="102"/>
        <end position="190"/>
    </location>
</feature>
<dbReference type="Gene3D" id="2.60.120.1440">
    <property type="match status" value="1"/>
</dbReference>
<dbReference type="Pfam" id="PF04773">
    <property type="entry name" value="FecR"/>
    <property type="match status" value="1"/>
</dbReference>
<comment type="caution">
    <text evidence="3">The sequence shown here is derived from an EMBL/GenBank/DDBJ whole genome shotgun (WGS) entry which is preliminary data.</text>
</comment>
<evidence type="ECO:0000313" key="4">
    <source>
        <dbReference type="EMBL" id="TBV06035.1"/>
    </source>
</evidence>
<name>A0A4Q9R5Y0_9GAMM</name>
<dbReference type="Pfam" id="PF16220">
    <property type="entry name" value="DUF4880"/>
    <property type="match status" value="1"/>
</dbReference>
<sequence length="314" mass="34795">MSPAILEQAAEWLVKLDAGECRQAELDNWREAAPEHARALQSLQGMLGHFQQIAPGPARAALRAAHRKPGTRLGTALALCTALLLPGWLLWQHTPPSYLLADIRTCTGQWHSQRLDDGSQISLNGRSAVDLRFDARERRLQLLQGEILVDVAADRQRPFIVETAHGRIRALGTRFIVQQDGDGTRLLMLESKTAVSAAGSSQETQVAAGQQVRIDQHGVSTPGALDTRGLEQAWQQRQLVAQDRPLPEVLEELARHHRGYLRFDNQALRDLRVSAVLPLDDGPRALRLLAQSMGLTVSHYSPWITVIERAESSR</sequence>
<dbReference type="GO" id="GO:0016989">
    <property type="term" value="F:sigma factor antagonist activity"/>
    <property type="evidence" value="ECO:0007669"/>
    <property type="project" value="TreeGrafter"/>
</dbReference>
<reference evidence="5 6" key="1">
    <citation type="submission" date="2018-06" db="EMBL/GenBank/DDBJ databases">
        <title>Three novel Pseudomonas species isolated from symptomatic oak.</title>
        <authorList>
            <person name="Bueno-Gonzalez V."/>
            <person name="Brady C."/>
        </authorList>
    </citation>
    <scope>NUCLEOTIDE SEQUENCE [LARGE SCALE GENOMIC DNA]</scope>
    <source>
        <strain evidence="4 5">P26B</strain>
        <strain evidence="3 6">P6B</strain>
    </source>
</reference>
<dbReference type="PANTHER" id="PTHR30273:SF2">
    <property type="entry name" value="PROTEIN FECR"/>
    <property type="match status" value="1"/>
</dbReference>
<dbReference type="OrthoDB" id="1099576at2"/>